<dbReference type="Proteomes" id="UP001303046">
    <property type="component" value="Unassembled WGS sequence"/>
</dbReference>
<organism evidence="1 2">
    <name type="scientific">Necator americanus</name>
    <name type="common">Human hookworm</name>
    <dbReference type="NCBI Taxonomy" id="51031"/>
    <lineage>
        <taxon>Eukaryota</taxon>
        <taxon>Metazoa</taxon>
        <taxon>Ecdysozoa</taxon>
        <taxon>Nematoda</taxon>
        <taxon>Chromadorea</taxon>
        <taxon>Rhabditida</taxon>
        <taxon>Rhabditina</taxon>
        <taxon>Rhabditomorpha</taxon>
        <taxon>Strongyloidea</taxon>
        <taxon>Ancylostomatidae</taxon>
        <taxon>Bunostominae</taxon>
        <taxon>Necator</taxon>
    </lineage>
</organism>
<sequence length="225" mass="25329">MPTARRFRLQETQEHPVHCGGRQLDPGLNERLSRTDKPHPLKIQNLAAGWAKSVLFFQNERDCDDEKSLDTLLSEAAHQNIVIIILFEKSSAGESCGTICLIKVFHPMDSRSPIIIAVQLGPTLNRCFIASPHPFPFKLCVDLELCCMLNTRCMTTPTDALEYGYQSINSKGSIQVLSPARLFLQSVISSCCRPSYSSELELYDLILMVLAPVEYLLRCEKSRKQ</sequence>
<reference evidence="1 2" key="1">
    <citation type="submission" date="2023-08" db="EMBL/GenBank/DDBJ databases">
        <title>A Necator americanus chromosomal reference genome.</title>
        <authorList>
            <person name="Ilik V."/>
            <person name="Petrzelkova K.J."/>
            <person name="Pardy F."/>
            <person name="Fuh T."/>
            <person name="Niatou-Singa F.S."/>
            <person name="Gouil Q."/>
            <person name="Baker L."/>
            <person name="Ritchie M.E."/>
            <person name="Jex A.R."/>
            <person name="Gazzola D."/>
            <person name="Li H."/>
            <person name="Toshio Fujiwara R."/>
            <person name="Zhan B."/>
            <person name="Aroian R.V."/>
            <person name="Pafco B."/>
            <person name="Schwarz E.M."/>
        </authorList>
    </citation>
    <scope>NUCLEOTIDE SEQUENCE [LARGE SCALE GENOMIC DNA]</scope>
    <source>
        <strain evidence="1 2">Aroian</strain>
        <tissue evidence="1">Whole animal</tissue>
    </source>
</reference>
<accession>A0ABR1DR06</accession>
<comment type="caution">
    <text evidence="1">The sequence shown here is derived from an EMBL/GenBank/DDBJ whole genome shotgun (WGS) entry which is preliminary data.</text>
</comment>
<dbReference type="EMBL" id="JAVFWL010000004">
    <property type="protein sequence ID" value="KAK6752877.1"/>
    <property type="molecule type" value="Genomic_DNA"/>
</dbReference>
<gene>
    <name evidence="1" type="primary">Necator_chrIV.g17261</name>
    <name evidence="1" type="ORF">RB195_003963</name>
</gene>
<evidence type="ECO:0000313" key="1">
    <source>
        <dbReference type="EMBL" id="KAK6752877.1"/>
    </source>
</evidence>
<proteinExistence type="predicted"/>
<evidence type="ECO:0000313" key="2">
    <source>
        <dbReference type="Proteomes" id="UP001303046"/>
    </source>
</evidence>
<name>A0ABR1DR06_NECAM</name>
<keyword evidence="2" id="KW-1185">Reference proteome</keyword>
<protein>
    <submittedName>
        <fullName evidence="1">Uncharacterized protein</fullName>
    </submittedName>
</protein>